<dbReference type="PANTHER" id="PTHR23527:SF1">
    <property type="entry name" value="BLL3282 PROTEIN"/>
    <property type="match status" value="1"/>
</dbReference>
<feature type="transmembrane region" description="Helical" evidence="4">
    <location>
        <begin position="173"/>
        <end position="191"/>
    </location>
</feature>
<sequence>MPAPGGRRMSTPRAETDATPAVLTATTAALTFAAMTALFPAAIAPALGAALGVPAALVGLQISLVYGGAMTSSLIGGALTRRVGACRATQAALLLLGGGAALAALPSLAAFALASVLIGLGYGMTNPAASHLLARFTPSGRRGLVFSIKQTGVPLGGVLAGALAPALALGLGWQWALAALLLPAALGVLLLQPRRKAWDDDRERGVRWLASPLADLRLVWAHRPLRLLSLAGFCFAAIQLSLSVFTVTLLVEDLGVPLVQAGLVMSAVQVTGVVGRVLWGWAADRLGSGLVTLMLAAGVTAAGTLATAAMTPLWPLWLVAATLCAFSFSALGWNGVYLAEVSRLAPRQAVARASGGSLFFTFGGVLVGPPLFSALRLALGSYSLTFGALLVVAAGGIACVFQARRLAGRD</sequence>
<keyword evidence="3 4" id="KW-0472">Membrane</keyword>
<feature type="transmembrane region" description="Helical" evidence="4">
    <location>
        <begin position="227"/>
        <end position="251"/>
    </location>
</feature>
<feature type="transmembrane region" description="Helical" evidence="4">
    <location>
        <begin position="55"/>
        <end position="79"/>
    </location>
</feature>
<dbReference type="Gene3D" id="1.20.1250.20">
    <property type="entry name" value="MFS general substrate transporter like domains"/>
    <property type="match status" value="1"/>
</dbReference>
<proteinExistence type="predicted"/>
<evidence type="ECO:0000313" key="6">
    <source>
        <dbReference type="EMBL" id="PWG65749.1"/>
    </source>
</evidence>
<protein>
    <submittedName>
        <fullName evidence="6">MFS transporter</fullName>
    </submittedName>
</protein>
<dbReference type="EMBL" id="QFFI01000001">
    <property type="protein sequence ID" value="PWG65749.1"/>
    <property type="molecule type" value="Genomic_DNA"/>
</dbReference>
<dbReference type="InterPro" id="IPR011701">
    <property type="entry name" value="MFS"/>
</dbReference>
<dbReference type="Proteomes" id="UP000245474">
    <property type="component" value="Unassembled WGS sequence"/>
</dbReference>
<feature type="transmembrane region" description="Helical" evidence="4">
    <location>
        <begin position="290"/>
        <end position="310"/>
    </location>
</feature>
<feature type="transmembrane region" description="Helical" evidence="4">
    <location>
        <begin position="316"/>
        <end position="337"/>
    </location>
</feature>
<dbReference type="InterPro" id="IPR020846">
    <property type="entry name" value="MFS_dom"/>
</dbReference>
<feature type="domain" description="Major facilitator superfamily (MFS) profile" evidence="5">
    <location>
        <begin position="21"/>
        <end position="405"/>
    </location>
</feature>
<dbReference type="InterPro" id="IPR052952">
    <property type="entry name" value="MFS-Transporter"/>
</dbReference>
<organism evidence="6 7">
    <name type="scientific">Sediminicurvatus halobius</name>
    <dbReference type="NCBI Taxonomy" id="2182432"/>
    <lineage>
        <taxon>Bacteria</taxon>
        <taxon>Pseudomonadati</taxon>
        <taxon>Pseudomonadota</taxon>
        <taxon>Gammaproteobacteria</taxon>
        <taxon>Chromatiales</taxon>
        <taxon>Ectothiorhodospiraceae</taxon>
        <taxon>Sediminicurvatus</taxon>
    </lineage>
</organism>
<feature type="transmembrane region" description="Helical" evidence="4">
    <location>
        <begin position="91"/>
        <end position="122"/>
    </location>
</feature>
<reference evidence="6 7" key="1">
    <citation type="submission" date="2018-05" db="EMBL/GenBank/DDBJ databases">
        <title>Spiribacter halobius sp. nov., a moderately halophilic bacterium isolated from marine solar saltern.</title>
        <authorList>
            <person name="Zheng W.-S."/>
            <person name="Lu D.-C."/>
            <person name="Du Z.-J."/>
        </authorList>
    </citation>
    <scope>NUCLEOTIDE SEQUENCE [LARGE SCALE GENOMIC DNA]</scope>
    <source>
        <strain evidence="6 7">E85</strain>
    </source>
</reference>
<dbReference type="InterPro" id="IPR036259">
    <property type="entry name" value="MFS_trans_sf"/>
</dbReference>
<evidence type="ECO:0000256" key="2">
    <source>
        <dbReference type="ARBA" id="ARBA00022989"/>
    </source>
</evidence>
<dbReference type="GO" id="GO:0022857">
    <property type="term" value="F:transmembrane transporter activity"/>
    <property type="evidence" value="ECO:0007669"/>
    <property type="project" value="InterPro"/>
</dbReference>
<keyword evidence="1 4" id="KW-0812">Transmembrane</keyword>
<dbReference type="AlphaFoldDB" id="A0A2U2N9X0"/>
<feature type="transmembrane region" description="Helical" evidence="4">
    <location>
        <begin position="379"/>
        <end position="401"/>
    </location>
</feature>
<gene>
    <name evidence="6" type="ORF">DEM34_00305</name>
</gene>
<name>A0A2U2N9X0_9GAMM</name>
<evidence type="ECO:0000259" key="5">
    <source>
        <dbReference type="PROSITE" id="PS50850"/>
    </source>
</evidence>
<evidence type="ECO:0000313" key="7">
    <source>
        <dbReference type="Proteomes" id="UP000245474"/>
    </source>
</evidence>
<dbReference type="PROSITE" id="PS50850">
    <property type="entry name" value="MFS"/>
    <property type="match status" value="1"/>
</dbReference>
<keyword evidence="7" id="KW-1185">Reference proteome</keyword>
<keyword evidence="2 4" id="KW-1133">Transmembrane helix</keyword>
<feature type="transmembrane region" description="Helical" evidence="4">
    <location>
        <begin position="349"/>
        <end position="367"/>
    </location>
</feature>
<dbReference type="PANTHER" id="PTHR23527">
    <property type="entry name" value="BLL3282 PROTEIN"/>
    <property type="match status" value="1"/>
</dbReference>
<accession>A0A2U2N9X0</accession>
<evidence type="ECO:0000256" key="4">
    <source>
        <dbReference type="SAM" id="Phobius"/>
    </source>
</evidence>
<comment type="caution">
    <text evidence="6">The sequence shown here is derived from an EMBL/GenBank/DDBJ whole genome shotgun (WGS) entry which is preliminary data.</text>
</comment>
<evidence type="ECO:0000256" key="1">
    <source>
        <dbReference type="ARBA" id="ARBA00022692"/>
    </source>
</evidence>
<dbReference type="SUPFAM" id="SSF103473">
    <property type="entry name" value="MFS general substrate transporter"/>
    <property type="match status" value="1"/>
</dbReference>
<evidence type="ECO:0000256" key="3">
    <source>
        <dbReference type="ARBA" id="ARBA00023136"/>
    </source>
</evidence>
<feature type="transmembrane region" description="Helical" evidence="4">
    <location>
        <begin position="257"/>
        <end position="278"/>
    </location>
</feature>
<dbReference type="Pfam" id="PF07690">
    <property type="entry name" value="MFS_1"/>
    <property type="match status" value="1"/>
</dbReference>
<feature type="transmembrane region" description="Helical" evidence="4">
    <location>
        <begin position="21"/>
        <end position="43"/>
    </location>
</feature>